<dbReference type="SMART" id="SM00653">
    <property type="entry name" value="eIF2B_5"/>
    <property type="match status" value="1"/>
</dbReference>
<evidence type="ECO:0000313" key="11">
    <source>
        <dbReference type="EMBL" id="QNO52962.1"/>
    </source>
</evidence>
<dbReference type="Gene3D" id="3.30.30.170">
    <property type="match status" value="1"/>
</dbReference>
<dbReference type="PANTHER" id="PTHR23001:SF3">
    <property type="entry name" value="EUKARYOTIC TRANSLATION INITIATION FACTOR 2 SUBUNIT 2"/>
    <property type="match status" value="1"/>
</dbReference>
<comment type="function">
    <text evidence="1 9">eIF-2 functions in the early steps of protein synthesis by forming a ternary complex with GTP and initiator tRNA.</text>
</comment>
<evidence type="ECO:0000256" key="5">
    <source>
        <dbReference type="ARBA" id="ARBA00022540"/>
    </source>
</evidence>
<dbReference type="Pfam" id="PF01873">
    <property type="entry name" value="eIF-5_eIF-2B"/>
    <property type="match status" value="1"/>
</dbReference>
<gene>
    <name evidence="9 11" type="primary">eif2b</name>
    <name evidence="11" type="ORF">IEHOEKMD_00035</name>
</gene>
<dbReference type="InterPro" id="IPR045196">
    <property type="entry name" value="IF2/IF5"/>
</dbReference>
<keyword evidence="6 9" id="KW-0648">Protein biosynthesis</keyword>
<dbReference type="PANTHER" id="PTHR23001">
    <property type="entry name" value="EUKARYOTIC TRANSLATION INITIATION FACTOR"/>
    <property type="match status" value="1"/>
</dbReference>
<dbReference type="FunFam" id="3.30.30.170:FF:000001">
    <property type="entry name" value="Eukaryotic translation initiation factor 2 subunit"/>
    <property type="match status" value="1"/>
</dbReference>
<dbReference type="AlphaFoldDB" id="A0A7G9YY78"/>
<feature type="domain" description="Translation initiation factor IF2/IF5" evidence="10">
    <location>
        <begin position="24"/>
        <end position="131"/>
    </location>
</feature>
<evidence type="ECO:0000256" key="8">
    <source>
        <dbReference type="ARBA" id="ARBA00032408"/>
    </source>
</evidence>
<evidence type="ECO:0000256" key="4">
    <source>
        <dbReference type="ARBA" id="ARBA00022314"/>
    </source>
</evidence>
<dbReference type="NCBIfam" id="TIGR00311">
    <property type="entry name" value="aIF-2beta"/>
    <property type="match status" value="1"/>
</dbReference>
<dbReference type="InterPro" id="IPR004458">
    <property type="entry name" value="TIF2_bsu_arc"/>
</dbReference>
<dbReference type="EMBL" id="MT631526">
    <property type="protein sequence ID" value="QNO52962.1"/>
    <property type="molecule type" value="Genomic_DNA"/>
</dbReference>
<comment type="subunit">
    <text evidence="3 9">Heterotrimer composed of an alpha, a beta and a gamma chain.</text>
</comment>
<protein>
    <recommendedName>
        <fullName evidence="4 9">Translation initiation factor 2 subunit beta</fullName>
    </recommendedName>
    <alternativeName>
        <fullName evidence="7 9">aIF2-beta</fullName>
    </alternativeName>
    <alternativeName>
        <fullName evidence="8 9">eIF-2-beta</fullName>
    </alternativeName>
</protein>
<evidence type="ECO:0000256" key="6">
    <source>
        <dbReference type="ARBA" id="ARBA00022917"/>
    </source>
</evidence>
<dbReference type="SUPFAM" id="SSF75689">
    <property type="entry name" value="Zinc-binding domain of translation initiation factor 2 beta"/>
    <property type="match status" value="1"/>
</dbReference>
<evidence type="ECO:0000256" key="2">
    <source>
        <dbReference type="ARBA" id="ARBA00010397"/>
    </source>
</evidence>
<dbReference type="GO" id="GO:0003743">
    <property type="term" value="F:translation initiation factor activity"/>
    <property type="evidence" value="ECO:0007669"/>
    <property type="project" value="UniProtKB-UniRule"/>
</dbReference>
<proteinExistence type="inferred from homology"/>
<dbReference type="SUPFAM" id="SSF100966">
    <property type="entry name" value="Translation initiation factor 2 beta, aIF2beta, N-terminal domain"/>
    <property type="match status" value="1"/>
</dbReference>
<keyword evidence="5 9" id="KW-0396">Initiation factor</keyword>
<evidence type="ECO:0000256" key="9">
    <source>
        <dbReference type="HAMAP-Rule" id="MF_00232"/>
    </source>
</evidence>
<dbReference type="InterPro" id="IPR016190">
    <property type="entry name" value="Transl_init_fac_IF2/IF5_Zn-bd"/>
</dbReference>
<evidence type="ECO:0000259" key="10">
    <source>
        <dbReference type="SMART" id="SM00653"/>
    </source>
</evidence>
<organism evidence="11">
    <name type="scientific">Candidatus Methanophagaceae archaeon ANME-1 ERB6</name>
    <dbReference type="NCBI Taxonomy" id="2759912"/>
    <lineage>
        <taxon>Archaea</taxon>
        <taxon>Methanobacteriati</taxon>
        <taxon>Methanobacteriota</taxon>
        <taxon>Stenosarchaea group</taxon>
        <taxon>Methanomicrobia</taxon>
        <taxon>Candidatus Methanophagales</taxon>
        <taxon>Candidatus Methanophagaceae</taxon>
    </lineage>
</organism>
<dbReference type="InterPro" id="IPR016189">
    <property type="entry name" value="Transl_init_fac_IF2/IF5_N"/>
</dbReference>
<dbReference type="InterPro" id="IPR002735">
    <property type="entry name" value="Transl_init_fac_IF2/IF5_dom"/>
</dbReference>
<dbReference type="NCBIfam" id="NF003067">
    <property type="entry name" value="PRK03988.1"/>
    <property type="match status" value="1"/>
</dbReference>
<comment type="similarity">
    <text evidence="2 9">Belongs to the eIF-2-beta/eIF-5 family.</text>
</comment>
<sequence>MEEYKYEDLLDRVLKQLPSTTTVESRFVIPELRVFIEGKTTIFDNFDAVCGYINREQEHVIKFLLNELGTAGKVEGNRVIFQGRFSKGDVERQVMRYMDEYVLCGECKKPDTHIIKMDRVWVLKCDACGAIRPIMKRKRGK</sequence>
<name>A0A7G9YY78_9EURY</name>
<accession>A0A7G9YY78</accession>
<reference evidence="11" key="1">
    <citation type="submission" date="2020-06" db="EMBL/GenBank/DDBJ databases">
        <title>Unique genomic features of the anaerobic methanotrophic archaea.</title>
        <authorList>
            <person name="Chadwick G.L."/>
            <person name="Skennerton C.T."/>
            <person name="Laso-Perez R."/>
            <person name="Leu A.O."/>
            <person name="Speth D.R."/>
            <person name="Yu H."/>
            <person name="Morgan-Lang C."/>
            <person name="Hatzenpichler R."/>
            <person name="Goudeau D."/>
            <person name="Malmstrom R."/>
            <person name="Brazelton W.J."/>
            <person name="Woyke T."/>
            <person name="Hallam S.J."/>
            <person name="Tyson G.W."/>
            <person name="Wegener G."/>
            <person name="Boetius A."/>
            <person name="Orphan V."/>
        </authorList>
    </citation>
    <scope>NUCLEOTIDE SEQUENCE</scope>
</reference>
<evidence type="ECO:0000256" key="7">
    <source>
        <dbReference type="ARBA" id="ARBA00031466"/>
    </source>
</evidence>
<dbReference type="HAMAP" id="MF_00232">
    <property type="entry name" value="eIF_2_beta"/>
    <property type="match status" value="1"/>
</dbReference>
<evidence type="ECO:0000256" key="1">
    <source>
        <dbReference type="ARBA" id="ARBA00003323"/>
    </source>
</evidence>
<evidence type="ECO:0000256" key="3">
    <source>
        <dbReference type="ARBA" id="ARBA00011243"/>
    </source>
</evidence>